<protein>
    <submittedName>
        <fullName evidence="3">Uncharacterized protein</fullName>
    </submittedName>
</protein>
<dbReference type="AlphaFoldDB" id="A0A7I9W4C2"/>
<organism evidence="3 4">
    <name type="scientific">Mycolicibacterium agri</name>
    <name type="common">Mycobacterium agri</name>
    <dbReference type="NCBI Taxonomy" id="36811"/>
    <lineage>
        <taxon>Bacteria</taxon>
        <taxon>Bacillati</taxon>
        <taxon>Actinomycetota</taxon>
        <taxon>Actinomycetes</taxon>
        <taxon>Mycobacteriales</taxon>
        <taxon>Mycobacteriaceae</taxon>
        <taxon>Mycolicibacterium</taxon>
    </lineage>
</organism>
<dbReference type="Proteomes" id="UP000465302">
    <property type="component" value="Unassembled WGS sequence"/>
</dbReference>
<feature type="transmembrane region" description="Helical" evidence="2">
    <location>
        <begin position="17"/>
        <end position="38"/>
    </location>
</feature>
<sequence length="351" mass="39903">MGITDWFDNIADLSPSAWTALAAWLALCITVAALIYAWRQFQHAKQENDDRSQPNVSMYMEPSASDWHLIELVVKNFGQTPAYGIKLEFATPPTVARYEGADADNYVDIVPLQLPQEIPYLAPSQEWRTVWDSALDRKQLGEAIGSRFAGAVTFYDQPATAQKKGKRARKQFRTPAVLDWATLHPVERLELLTTHDLARQEKQKLELLRAVLAYYHYATTESRQEVLQAEINKMTAAANAQRDRYRSQFRIVHESAAPQHGAARQQVPAPPSAPREARLRQESPAAPVAVDELPQQQQRYDGPPQPYNEPPPQYDEEPPYDDDDAQYDEEPPYDDDDAQTRVINGRHRRIG</sequence>
<evidence type="ECO:0000256" key="2">
    <source>
        <dbReference type="SAM" id="Phobius"/>
    </source>
</evidence>
<evidence type="ECO:0000256" key="1">
    <source>
        <dbReference type="SAM" id="MobiDB-lite"/>
    </source>
</evidence>
<evidence type="ECO:0000313" key="3">
    <source>
        <dbReference type="EMBL" id="GFG52239.1"/>
    </source>
</evidence>
<dbReference type="RefSeq" id="WP_234816129.1">
    <property type="nucleotide sequence ID" value="NZ_BLKS01000001.1"/>
</dbReference>
<gene>
    <name evidence="3" type="ORF">MAGR_36800</name>
</gene>
<accession>A0A7I9W4C2</accession>
<keyword evidence="2" id="KW-0812">Transmembrane</keyword>
<name>A0A7I9W4C2_MYCAG</name>
<reference evidence="3 4" key="1">
    <citation type="journal article" date="2019" name="Emerg. Microbes Infect.">
        <title>Comprehensive subspecies identification of 175 nontuberculous mycobacteria species based on 7547 genomic profiles.</title>
        <authorList>
            <person name="Matsumoto Y."/>
            <person name="Kinjo T."/>
            <person name="Motooka D."/>
            <person name="Nabeya D."/>
            <person name="Jung N."/>
            <person name="Uechi K."/>
            <person name="Horii T."/>
            <person name="Iida T."/>
            <person name="Fujita J."/>
            <person name="Nakamura S."/>
        </authorList>
    </citation>
    <scope>NUCLEOTIDE SEQUENCE [LARGE SCALE GENOMIC DNA]</scope>
    <source>
        <strain evidence="3 4">JCM 6377</strain>
    </source>
</reference>
<dbReference type="EMBL" id="BLKS01000001">
    <property type="protein sequence ID" value="GFG52239.1"/>
    <property type="molecule type" value="Genomic_DNA"/>
</dbReference>
<feature type="compositionally biased region" description="Pro residues" evidence="1">
    <location>
        <begin position="303"/>
        <end position="313"/>
    </location>
</feature>
<feature type="compositionally biased region" description="Acidic residues" evidence="1">
    <location>
        <begin position="314"/>
        <end position="337"/>
    </location>
</feature>
<evidence type="ECO:0000313" key="4">
    <source>
        <dbReference type="Proteomes" id="UP000465302"/>
    </source>
</evidence>
<feature type="region of interest" description="Disordered" evidence="1">
    <location>
        <begin position="256"/>
        <end position="351"/>
    </location>
</feature>
<proteinExistence type="predicted"/>
<comment type="caution">
    <text evidence="3">The sequence shown here is derived from an EMBL/GenBank/DDBJ whole genome shotgun (WGS) entry which is preliminary data.</text>
</comment>
<keyword evidence="2" id="KW-0472">Membrane</keyword>
<keyword evidence="2" id="KW-1133">Transmembrane helix</keyword>